<keyword evidence="2" id="KW-0812">Transmembrane</keyword>
<feature type="compositionally biased region" description="Basic and acidic residues" evidence="1">
    <location>
        <begin position="384"/>
        <end position="394"/>
    </location>
</feature>
<keyword evidence="5" id="KW-1185">Reference proteome</keyword>
<dbReference type="PANTHER" id="PTHR32309">
    <property type="entry name" value="TYROSINE-PROTEIN KINASE"/>
    <property type="match status" value="1"/>
</dbReference>
<dbReference type="InterPro" id="IPR032807">
    <property type="entry name" value="GNVR"/>
</dbReference>
<evidence type="ECO:0000313" key="5">
    <source>
        <dbReference type="Proteomes" id="UP000567293"/>
    </source>
</evidence>
<protein>
    <submittedName>
        <fullName evidence="4">Lipopolysaccharide biosynthesis protein</fullName>
    </submittedName>
</protein>
<dbReference type="PANTHER" id="PTHR32309:SF13">
    <property type="entry name" value="FERRIC ENTEROBACTIN TRANSPORT PROTEIN FEPE"/>
    <property type="match status" value="1"/>
</dbReference>
<evidence type="ECO:0000256" key="1">
    <source>
        <dbReference type="SAM" id="MobiDB-lite"/>
    </source>
</evidence>
<dbReference type="AlphaFoldDB" id="A0A7V8NWH0"/>
<comment type="caution">
    <text evidence="4">The sequence shown here is derived from an EMBL/GenBank/DDBJ whole genome shotgun (WGS) entry which is preliminary data.</text>
</comment>
<dbReference type="EMBL" id="JACDQQ010002623">
    <property type="protein sequence ID" value="MBA0088671.1"/>
    <property type="molecule type" value="Genomic_DNA"/>
</dbReference>
<feature type="region of interest" description="Disordered" evidence="1">
    <location>
        <begin position="369"/>
        <end position="403"/>
    </location>
</feature>
<reference evidence="4" key="1">
    <citation type="submission" date="2020-06" db="EMBL/GenBank/DDBJ databases">
        <title>Legume-microbial interactions unlock mineral nutrients during tropical forest succession.</title>
        <authorList>
            <person name="Epihov D.Z."/>
        </authorList>
    </citation>
    <scope>NUCLEOTIDE SEQUENCE [LARGE SCALE GENOMIC DNA]</scope>
    <source>
        <strain evidence="4">Pan2503</strain>
    </source>
</reference>
<gene>
    <name evidence="4" type="ORF">HRJ53_27090</name>
</gene>
<keyword evidence="2" id="KW-1133">Transmembrane helix</keyword>
<accession>A0A7V8NWH0</accession>
<proteinExistence type="predicted"/>
<dbReference type="InterPro" id="IPR050445">
    <property type="entry name" value="Bact_polysacc_biosynth/exp"/>
</dbReference>
<evidence type="ECO:0000259" key="3">
    <source>
        <dbReference type="Pfam" id="PF13807"/>
    </source>
</evidence>
<evidence type="ECO:0000313" key="4">
    <source>
        <dbReference type="EMBL" id="MBA0088671.1"/>
    </source>
</evidence>
<feature type="transmembrane region" description="Helical" evidence="2">
    <location>
        <begin position="304"/>
        <end position="323"/>
    </location>
</feature>
<dbReference type="Proteomes" id="UP000567293">
    <property type="component" value="Unassembled WGS sequence"/>
</dbReference>
<dbReference type="GO" id="GO:0005886">
    <property type="term" value="C:plasma membrane"/>
    <property type="evidence" value="ECO:0007669"/>
    <property type="project" value="TreeGrafter"/>
</dbReference>
<dbReference type="GO" id="GO:0004713">
    <property type="term" value="F:protein tyrosine kinase activity"/>
    <property type="evidence" value="ECO:0007669"/>
    <property type="project" value="TreeGrafter"/>
</dbReference>
<keyword evidence="2" id="KW-0472">Membrane</keyword>
<name>A0A7V8NWH0_9BACT</name>
<feature type="domain" description="Tyrosine-protein kinase G-rich" evidence="3">
    <location>
        <begin position="252"/>
        <end position="325"/>
    </location>
</feature>
<sequence>MGLLGTLGARGSEPSGIAESIGGAALGGVASDLLGMKNTSALFVSILYSRTVTDRLIDQFQLQRVYHEKLIEDARRRLWEHVDISADRKSGVIGITVTDRLPQRAAAMAQAYVSELNRLAAEVSTSAARRERLFLEDRLKTVKADLDNASDRFSQFASSNNTIDVPAQGRAMVEAGAWLQGELIFAESQLRGLERIYAPGNVRVQAQRARVAELKKQLEKLGGNDSASGSKNDNSPYPSIRKLPLLGAKYFDLYRETKIQETLYQLLTQQYELAKVEEAKSIPSVKVLDPAVVPTKKSYPPRTLIVVSGTLLCLAVTVFWVFLREWWSGIVPDDPGRELALEMSESLRASARHLRPLGSALLWARARLKRQPRNDSSAEETPQDDERVTEEAKRRSLAMRAGS</sequence>
<evidence type="ECO:0000256" key="2">
    <source>
        <dbReference type="SAM" id="Phobius"/>
    </source>
</evidence>
<organism evidence="4 5">
    <name type="scientific">Candidatus Acidiferrum panamense</name>
    <dbReference type="NCBI Taxonomy" id="2741543"/>
    <lineage>
        <taxon>Bacteria</taxon>
        <taxon>Pseudomonadati</taxon>
        <taxon>Acidobacteriota</taxon>
        <taxon>Terriglobia</taxon>
        <taxon>Candidatus Acidiferrales</taxon>
        <taxon>Candidatus Acidiferrum</taxon>
    </lineage>
</organism>
<dbReference type="Pfam" id="PF13807">
    <property type="entry name" value="GNVR"/>
    <property type="match status" value="1"/>
</dbReference>